<accession>A0A6I3T3B5</accession>
<organism evidence="1 2">
    <name type="scientific">Pseudoduganella buxea</name>
    <dbReference type="NCBI Taxonomy" id="1949069"/>
    <lineage>
        <taxon>Bacteria</taxon>
        <taxon>Pseudomonadati</taxon>
        <taxon>Pseudomonadota</taxon>
        <taxon>Betaproteobacteria</taxon>
        <taxon>Burkholderiales</taxon>
        <taxon>Oxalobacteraceae</taxon>
        <taxon>Telluria group</taxon>
        <taxon>Pseudoduganella</taxon>
    </lineage>
</organism>
<dbReference type="Gene3D" id="3.40.1760.10">
    <property type="entry name" value="YfbM-like super family"/>
    <property type="match status" value="1"/>
</dbReference>
<dbReference type="SUPFAM" id="SSF111069">
    <property type="entry name" value="Hypothetical protein yfbM"/>
    <property type="match status" value="1"/>
</dbReference>
<name>A0A6I3T3B5_9BURK</name>
<comment type="caution">
    <text evidence="1">The sequence shown here is derived from an EMBL/GenBank/DDBJ whole genome shotgun (WGS) entry which is preliminary data.</text>
</comment>
<protein>
    <submittedName>
        <fullName evidence="1">DUF1877 family protein</fullName>
    </submittedName>
</protein>
<dbReference type="InterPro" id="IPR015068">
    <property type="entry name" value="DUF1877"/>
</dbReference>
<dbReference type="Proteomes" id="UP000430634">
    <property type="component" value="Unassembled WGS sequence"/>
</dbReference>
<dbReference type="InterPro" id="IPR035944">
    <property type="entry name" value="YfbM-like_sf"/>
</dbReference>
<dbReference type="Pfam" id="PF08974">
    <property type="entry name" value="DUF1877"/>
    <property type="match status" value="1"/>
</dbReference>
<evidence type="ECO:0000313" key="1">
    <source>
        <dbReference type="EMBL" id="MTV54057.1"/>
    </source>
</evidence>
<evidence type="ECO:0000313" key="2">
    <source>
        <dbReference type="Proteomes" id="UP000430634"/>
    </source>
</evidence>
<dbReference type="OrthoDB" id="5354816at2"/>
<gene>
    <name evidence="1" type="ORF">GM672_15105</name>
</gene>
<dbReference type="EMBL" id="WNKZ01000041">
    <property type="protein sequence ID" value="MTV54057.1"/>
    <property type="molecule type" value="Genomic_DNA"/>
</dbReference>
<sequence length="196" mass="20846">MAASCVNAMAVGDCCALSSLPACPPLCYRRVLLQRIGVTMSMIGSFLALPQTELAALRDEPERIHDVLDSHENDVVDVDKAWHGIHFLLTGTVAAGAGPLANVVFGRVPVGDEDVGYGPAMATDAADVPAIAAALASVTDETLRTRFAPDAMAEIYPNIWDEGDEALDYLLENLDTLRTFYRDAAAGGLAVITWLN</sequence>
<proteinExistence type="predicted"/>
<dbReference type="AlphaFoldDB" id="A0A6I3T3B5"/>
<reference evidence="1 2" key="1">
    <citation type="submission" date="2019-11" db="EMBL/GenBank/DDBJ databases">
        <title>Type strains purchased from KCTC, JCM and DSMZ.</title>
        <authorList>
            <person name="Lu H."/>
        </authorList>
    </citation>
    <scope>NUCLEOTIDE SEQUENCE [LARGE SCALE GENOMIC DNA]</scope>
    <source>
        <strain evidence="1 2">KCTC 52429</strain>
    </source>
</reference>